<reference evidence="1" key="1">
    <citation type="journal article" date="2014" name="Nat. Commun.">
        <title>The tobacco genome sequence and its comparison with those of tomato and potato.</title>
        <authorList>
            <person name="Sierro N."/>
            <person name="Battey J.N."/>
            <person name="Ouadi S."/>
            <person name="Bakaher N."/>
            <person name="Bovet L."/>
            <person name="Willig A."/>
            <person name="Goepfert S."/>
            <person name="Peitsch M.C."/>
            <person name="Ivanov N.V."/>
        </authorList>
    </citation>
    <scope>NUCLEOTIDE SEQUENCE [LARGE SCALE GENOMIC DNA]</scope>
</reference>
<proteinExistence type="predicted"/>
<protein>
    <submittedName>
        <fullName evidence="2">2,3-bisphosphoglycerate-dependent phosphoglycerate mutase 1-like</fullName>
    </submittedName>
</protein>
<sequence>MHLFKVLFMFVTTFSIWKIFLHVLSYMTMNMYDQLDRIWDNCKVNMVASGGYHQAIHFISCNTCASNEGFRNFLVTSSYGGLKMKPVLRKGSCNLGHSVKCIGHSPNSSLCAIKPIFSSLSSTKDSRRSAPESYLILIRHGESMWNEKNLFTGCVDVPLTNKGVEEAIEAGKRIRHLPIDVVYISALIRSQMTAMLALTEHHCKKVPIIIHNETEQAKLWSQIYSEGTEMQSVPVIKAWQLNERMYGELQGYNKQETAERCGKEQVYKWRRSYDAQPPNGESLEMCLRRAVTYFKEQVEPQLSGGKNVMVVAHANSLRSILMYLDKLTAEEVIHLELSTGVPMLYIYKGNQFIRRGSPLGSMEAGVYAYTESLALYKQNLLDEVSL</sequence>
<dbReference type="Proteomes" id="UP000790787">
    <property type="component" value="Chromosome 11"/>
</dbReference>
<organism evidence="1 2">
    <name type="scientific">Nicotiana tabacum</name>
    <name type="common">Common tobacco</name>
    <dbReference type="NCBI Taxonomy" id="4097"/>
    <lineage>
        <taxon>Eukaryota</taxon>
        <taxon>Viridiplantae</taxon>
        <taxon>Streptophyta</taxon>
        <taxon>Embryophyta</taxon>
        <taxon>Tracheophyta</taxon>
        <taxon>Spermatophyta</taxon>
        <taxon>Magnoliopsida</taxon>
        <taxon>eudicotyledons</taxon>
        <taxon>Gunneridae</taxon>
        <taxon>Pentapetalae</taxon>
        <taxon>asterids</taxon>
        <taxon>lamiids</taxon>
        <taxon>Solanales</taxon>
        <taxon>Solanaceae</taxon>
        <taxon>Nicotianoideae</taxon>
        <taxon>Nicotianeae</taxon>
        <taxon>Nicotiana</taxon>
    </lineage>
</organism>
<reference evidence="2" key="2">
    <citation type="submission" date="2025-08" db="UniProtKB">
        <authorList>
            <consortium name="RefSeq"/>
        </authorList>
    </citation>
    <scope>IDENTIFICATION</scope>
    <source>
        <tissue evidence="2">Leaf</tissue>
    </source>
</reference>
<dbReference type="RefSeq" id="XP_075081171.1">
    <property type="nucleotide sequence ID" value="XM_075225070.1"/>
</dbReference>
<evidence type="ECO:0000313" key="2">
    <source>
        <dbReference type="RefSeq" id="XP_075081171.1"/>
    </source>
</evidence>
<evidence type="ECO:0000313" key="1">
    <source>
        <dbReference type="Proteomes" id="UP000790787"/>
    </source>
</evidence>
<name>A0AC58S845_TOBAC</name>
<keyword evidence="1" id="KW-1185">Reference proteome</keyword>
<accession>A0AC58S845</accession>
<gene>
    <name evidence="2" type="primary">LOC107814760</name>
</gene>